<evidence type="ECO:0000256" key="2">
    <source>
        <dbReference type="ARBA" id="ARBA00022723"/>
    </source>
</evidence>
<dbReference type="NCBIfam" id="NF000642">
    <property type="entry name" value="PRK00024.1"/>
    <property type="match status" value="1"/>
</dbReference>
<dbReference type="InterPro" id="IPR037518">
    <property type="entry name" value="MPN"/>
</dbReference>
<dbReference type="Pfam" id="PF20582">
    <property type="entry name" value="UPF0758_N"/>
    <property type="match status" value="1"/>
</dbReference>
<evidence type="ECO:0000256" key="5">
    <source>
        <dbReference type="ARBA" id="ARBA00023049"/>
    </source>
</evidence>
<feature type="domain" description="MPN" evidence="7">
    <location>
        <begin position="103"/>
        <end position="226"/>
    </location>
</feature>
<dbReference type="PANTHER" id="PTHR30471">
    <property type="entry name" value="DNA REPAIR PROTEIN RADC"/>
    <property type="match status" value="1"/>
</dbReference>
<evidence type="ECO:0000259" key="7">
    <source>
        <dbReference type="PROSITE" id="PS50249"/>
    </source>
</evidence>
<sequence>MTKSRVLPPPLQVREKLLFKGANSLSDAELLAVFISSGNKKRTCMQLAFDLINHFGDLRAILNADLQAFNQIPGLGIVRFTQLQAMQEICRRSDFISLQKDIQLTNSQQTHHYLKRQLRDKKNETFSALFLDNQHRVLAYEELFSGSINMANIHVRPIIARIFKLNAAAVILAHNHPSGLSDASPHDIAVTKHLSQALELIDVRLLDHLIIGDNEVYSIMHKTKWASH</sequence>
<dbReference type="InterPro" id="IPR010994">
    <property type="entry name" value="RuvA_2-like"/>
</dbReference>
<evidence type="ECO:0000256" key="6">
    <source>
        <dbReference type="RuleBase" id="RU003797"/>
    </source>
</evidence>
<keyword evidence="1" id="KW-0645">Protease</keyword>
<proteinExistence type="inferred from homology"/>
<dbReference type="InterPro" id="IPR001405">
    <property type="entry name" value="UPF0758"/>
</dbReference>
<keyword evidence="2" id="KW-0479">Metal-binding</keyword>
<dbReference type="PROSITE" id="PS50249">
    <property type="entry name" value="MPN"/>
    <property type="match status" value="1"/>
</dbReference>
<accession>A0ABY8ARN6</accession>
<dbReference type="InterPro" id="IPR025657">
    <property type="entry name" value="RadC_JAB"/>
</dbReference>
<comment type="similarity">
    <text evidence="6">Belongs to the UPF0758 family.</text>
</comment>
<evidence type="ECO:0000256" key="4">
    <source>
        <dbReference type="ARBA" id="ARBA00022833"/>
    </source>
</evidence>
<evidence type="ECO:0000256" key="1">
    <source>
        <dbReference type="ARBA" id="ARBA00022670"/>
    </source>
</evidence>
<keyword evidence="5" id="KW-0482">Metalloprotease</keyword>
<dbReference type="RefSeq" id="WP_275089153.1">
    <property type="nucleotide sequence ID" value="NZ_CP119078.1"/>
</dbReference>
<keyword evidence="4" id="KW-0862">Zinc</keyword>
<organism evidence="8 9">
    <name type="scientific">Legionella cardiaca</name>
    <dbReference type="NCBI Taxonomy" id="1071983"/>
    <lineage>
        <taxon>Bacteria</taxon>
        <taxon>Pseudomonadati</taxon>
        <taxon>Pseudomonadota</taxon>
        <taxon>Gammaproteobacteria</taxon>
        <taxon>Legionellales</taxon>
        <taxon>Legionellaceae</taxon>
        <taxon>Legionella</taxon>
    </lineage>
</organism>
<dbReference type="CDD" id="cd08071">
    <property type="entry name" value="MPN_DUF2466"/>
    <property type="match status" value="1"/>
</dbReference>
<dbReference type="InterPro" id="IPR020891">
    <property type="entry name" value="UPF0758_CS"/>
</dbReference>
<gene>
    <name evidence="8" type="primary">radC</name>
    <name evidence="8" type="ORF">PXX05_00780</name>
</gene>
<dbReference type="Pfam" id="PF04002">
    <property type="entry name" value="RadC"/>
    <property type="match status" value="1"/>
</dbReference>
<evidence type="ECO:0000313" key="9">
    <source>
        <dbReference type="Proteomes" id="UP001222087"/>
    </source>
</evidence>
<reference evidence="8 9" key="1">
    <citation type="submission" date="2023-02" db="EMBL/GenBank/DDBJ databases">
        <title>Genome Sequence of L. cardiaca H63T.</title>
        <authorList>
            <person name="Lopez A.E."/>
            <person name="Cianciotto N.P."/>
        </authorList>
    </citation>
    <scope>NUCLEOTIDE SEQUENCE [LARGE SCALE GENOMIC DNA]</scope>
    <source>
        <strain evidence="8 9">H63</strain>
    </source>
</reference>
<protein>
    <submittedName>
        <fullName evidence="8">DNA repair protein RadC</fullName>
    </submittedName>
</protein>
<keyword evidence="3" id="KW-0378">Hydrolase</keyword>
<dbReference type="InterPro" id="IPR046778">
    <property type="entry name" value="UPF0758_N"/>
</dbReference>
<dbReference type="NCBIfam" id="TIGR00608">
    <property type="entry name" value="radc"/>
    <property type="match status" value="1"/>
</dbReference>
<evidence type="ECO:0000256" key="3">
    <source>
        <dbReference type="ARBA" id="ARBA00022801"/>
    </source>
</evidence>
<dbReference type="SUPFAM" id="SSF47781">
    <property type="entry name" value="RuvA domain 2-like"/>
    <property type="match status" value="1"/>
</dbReference>
<name>A0ABY8ARN6_9GAMM</name>
<dbReference type="Gene3D" id="3.40.140.10">
    <property type="entry name" value="Cytidine Deaminase, domain 2"/>
    <property type="match status" value="1"/>
</dbReference>
<dbReference type="EMBL" id="CP119078">
    <property type="protein sequence ID" value="WED43340.1"/>
    <property type="molecule type" value="Genomic_DNA"/>
</dbReference>
<evidence type="ECO:0000313" key="8">
    <source>
        <dbReference type="EMBL" id="WED43340.1"/>
    </source>
</evidence>
<keyword evidence="9" id="KW-1185">Reference proteome</keyword>
<dbReference type="Proteomes" id="UP001222087">
    <property type="component" value="Chromosome"/>
</dbReference>
<dbReference type="PROSITE" id="PS01302">
    <property type="entry name" value="UPF0758"/>
    <property type="match status" value="1"/>
</dbReference>
<dbReference type="PANTHER" id="PTHR30471:SF3">
    <property type="entry name" value="UPF0758 PROTEIN YEES-RELATED"/>
    <property type="match status" value="1"/>
</dbReference>